<name>A0A6A5VHE7_9PLEO</name>
<sequence>MASAGSFPVIVHQVSSNLVGYERAVQPAKNALIFIGGLTEGPHTDLTANVIAQKLQNTTESFSVWELRMRSSYSGFGYSSLSNDVEDISALVAYLRTLGKEKIVLCGISTGCQDCLEYTDHKTHNSTPVDGYILLSPVSDRETAILLTSPEDLKRSIQHAQQMITDGKKDDAMPNSLIPPIFDSPITAYRWNSLAAKGGDDDYFSSDLDDATVKAKFSRVDRPILMLPGDEDELVPPYVNRKEMLDRWIRACPQGTVSKLSGFVPKGDHTISGPEAQEYVGNLIVQFVQAL</sequence>
<organism evidence="1 2">
    <name type="scientific">Bimuria novae-zelandiae CBS 107.79</name>
    <dbReference type="NCBI Taxonomy" id="1447943"/>
    <lineage>
        <taxon>Eukaryota</taxon>
        <taxon>Fungi</taxon>
        <taxon>Dikarya</taxon>
        <taxon>Ascomycota</taxon>
        <taxon>Pezizomycotina</taxon>
        <taxon>Dothideomycetes</taxon>
        <taxon>Pleosporomycetidae</taxon>
        <taxon>Pleosporales</taxon>
        <taxon>Massarineae</taxon>
        <taxon>Didymosphaeriaceae</taxon>
        <taxon>Bimuria</taxon>
    </lineage>
</organism>
<dbReference type="AlphaFoldDB" id="A0A6A5VHE7"/>
<keyword evidence="2" id="KW-1185">Reference proteome</keyword>
<evidence type="ECO:0000313" key="2">
    <source>
        <dbReference type="Proteomes" id="UP000800036"/>
    </source>
</evidence>
<dbReference type="Proteomes" id="UP000800036">
    <property type="component" value="Unassembled WGS sequence"/>
</dbReference>
<dbReference type="InterPro" id="IPR013744">
    <property type="entry name" value="SidJ"/>
</dbReference>
<protein>
    <submittedName>
        <fullName evidence="1">DUF1749-domain-containing protein</fullName>
    </submittedName>
</protein>
<evidence type="ECO:0000313" key="1">
    <source>
        <dbReference type="EMBL" id="KAF1976100.1"/>
    </source>
</evidence>
<dbReference type="PANTHER" id="PTHR31591:SF7">
    <property type="entry name" value="DUF1749-DOMAIN-CONTAINING PROTEIN"/>
    <property type="match status" value="1"/>
</dbReference>
<proteinExistence type="predicted"/>
<dbReference type="OrthoDB" id="10034502at2759"/>
<gene>
    <name evidence="1" type="ORF">BU23DRAFT_529323</name>
</gene>
<dbReference type="SUPFAM" id="SSF53474">
    <property type="entry name" value="alpha/beta-Hydrolases"/>
    <property type="match status" value="1"/>
</dbReference>
<dbReference type="PANTHER" id="PTHR31591">
    <property type="entry name" value="UPF0613 PROTEIN PB24D3.06C"/>
    <property type="match status" value="1"/>
</dbReference>
<dbReference type="InterPro" id="IPR029058">
    <property type="entry name" value="AB_hydrolase_fold"/>
</dbReference>
<dbReference type="EMBL" id="ML976668">
    <property type="protein sequence ID" value="KAF1976100.1"/>
    <property type="molecule type" value="Genomic_DNA"/>
</dbReference>
<accession>A0A6A5VHE7</accession>
<dbReference type="Gene3D" id="3.40.50.1820">
    <property type="entry name" value="alpha/beta hydrolase"/>
    <property type="match status" value="1"/>
</dbReference>
<dbReference type="Pfam" id="PF08538">
    <property type="entry name" value="DUF1749"/>
    <property type="match status" value="1"/>
</dbReference>
<reference evidence="1" key="1">
    <citation type="journal article" date="2020" name="Stud. Mycol.">
        <title>101 Dothideomycetes genomes: a test case for predicting lifestyles and emergence of pathogens.</title>
        <authorList>
            <person name="Haridas S."/>
            <person name="Albert R."/>
            <person name="Binder M."/>
            <person name="Bloem J."/>
            <person name="Labutti K."/>
            <person name="Salamov A."/>
            <person name="Andreopoulos B."/>
            <person name="Baker S."/>
            <person name="Barry K."/>
            <person name="Bills G."/>
            <person name="Bluhm B."/>
            <person name="Cannon C."/>
            <person name="Castanera R."/>
            <person name="Culley D."/>
            <person name="Daum C."/>
            <person name="Ezra D."/>
            <person name="Gonzalez J."/>
            <person name="Henrissat B."/>
            <person name="Kuo A."/>
            <person name="Liang C."/>
            <person name="Lipzen A."/>
            <person name="Lutzoni F."/>
            <person name="Magnuson J."/>
            <person name="Mondo S."/>
            <person name="Nolan M."/>
            <person name="Ohm R."/>
            <person name="Pangilinan J."/>
            <person name="Park H.-J."/>
            <person name="Ramirez L."/>
            <person name="Alfaro M."/>
            <person name="Sun H."/>
            <person name="Tritt A."/>
            <person name="Yoshinaga Y."/>
            <person name="Zwiers L.-H."/>
            <person name="Turgeon B."/>
            <person name="Goodwin S."/>
            <person name="Spatafora J."/>
            <person name="Crous P."/>
            <person name="Grigoriev I."/>
        </authorList>
    </citation>
    <scope>NUCLEOTIDE SEQUENCE</scope>
    <source>
        <strain evidence="1">CBS 107.79</strain>
    </source>
</reference>